<dbReference type="Proteomes" id="UP001596220">
    <property type="component" value="Unassembled WGS sequence"/>
</dbReference>
<comment type="caution">
    <text evidence="2">The sequence shown here is derived from an EMBL/GenBank/DDBJ whole genome shotgun (WGS) entry which is preliminary data.</text>
</comment>
<name>A0ABW1P4V6_9PSEU</name>
<keyword evidence="1" id="KW-1133">Transmembrane helix</keyword>
<sequence>MSHGIEHHLLAQPAAAPSVPFWLQVVAIALAPFMGFLGVAVGAFLKDRSDRVVALHKERRELYSEYLNALAKFNHHYGNVGALAFRQDETVKYREYINVQHEMHALMIGLITRIDLVASQAVVDAAHKFYHYIVVITGVQVKAIDEGWVREEWNRGVALGARIAREFRNAAIRDVGIPRRDRGRRAMPDSSPEWEESMVKFTTGEIERKIDDRGKSQS</sequence>
<proteinExistence type="predicted"/>
<gene>
    <name evidence="2" type="ORF">ACFP3R_14845</name>
</gene>
<protein>
    <submittedName>
        <fullName evidence="2">Uncharacterized protein</fullName>
    </submittedName>
</protein>
<organism evidence="2 3">
    <name type="scientific">Saccharothrix lopnurensis</name>
    <dbReference type="NCBI Taxonomy" id="1670621"/>
    <lineage>
        <taxon>Bacteria</taxon>
        <taxon>Bacillati</taxon>
        <taxon>Actinomycetota</taxon>
        <taxon>Actinomycetes</taxon>
        <taxon>Pseudonocardiales</taxon>
        <taxon>Pseudonocardiaceae</taxon>
        <taxon>Saccharothrix</taxon>
    </lineage>
</organism>
<evidence type="ECO:0000313" key="2">
    <source>
        <dbReference type="EMBL" id="MFC6090561.1"/>
    </source>
</evidence>
<reference evidence="3" key="1">
    <citation type="journal article" date="2019" name="Int. J. Syst. Evol. Microbiol.">
        <title>The Global Catalogue of Microorganisms (GCM) 10K type strain sequencing project: providing services to taxonomists for standard genome sequencing and annotation.</title>
        <authorList>
            <consortium name="The Broad Institute Genomics Platform"/>
            <consortium name="The Broad Institute Genome Sequencing Center for Infectious Disease"/>
            <person name="Wu L."/>
            <person name="Ma J."/>
        </authorList>
    </citation>
    <scope>NUCLEOTIDE SEQUENCE [LARGE SCALE GENOMIC DNA]</scope>
    <source>
        <strain evidence="3">CGMCC 4.7246</strain>
    </source>
</reference>
<feature type="transmembrane region" description="Helical" evidence="1">
    <location>
        <begin position="21"/>
        <end position="45"/>
    </location>
</feature>
<accession>A0ABW1P4V6</accession>
<keyword evidence="3" id="KW-1185">Reference proteome</keyword>
<keyword evidence="1" id="KW-0812">Transmembrane</keyword>
<evidence type="ECO:0000256" key="1">
    <source>
        <dbReference type="SAM" id="Phobius"/>
    </source>
</evidence>
<evidence type="ECO:0000313" key="3">
    <source>
        <dbReference type="Proteomes" id="UP001596220"/>
    </source>
</evidence>
<dbReference type="EMBL" id="JBHSQO010000013">
    <property type="protein sequence ID" value="MFC6090561.1"/>
    <property type="molecule type" value="Genomic_DNA"/>
</dbReference>
<dbReference type="RefSeq" id="WP_380636521.1">
    <property type="nucleotide sequence ID" value="NZ_JBHSQO010000013.1"/>
</dbReference>
<keyword evidence="1" id="KW-0472">Membrane</keyword>